<name>A0ABW4RF51_9BACL</name>
<dbReference type="InterPro" id="IPR001119">
    <property type="entry name" value="SLH_dom"/>
</dbReference>
<feature type="domain" description="SLH" evidence="2">
    <location>
        <begin position="108"/>
        <end position="171"/>
    </location>
</feature>
<gene>
    <name evidence="3" type="ORF">ACFSC9_04705</name>
</gene>
<sequence length="966" mass="103813">MAQEWNHDVYKWLLAAVLAGTAWSPAWTGHAAGENGLSQGNLSESKGAIVTFNDLSQLPVNQVQGINEAVQRGILSGYPDGSFKPQMNMTRMEFAVILAKALQLSPVEDSASFSDVSSNWASGYIEAVKRAGLMNGDADGKFYPNEVINREQLATIFVRAIGATDIKSDPMLTSAAQPETSTWANAAVKTALTLGLLPAGDDRFRSTEPVHRGDVAQLMMNLLQSEQRSASITAVHGDLVTVDGKTYMIGKQLKSLFKTDNLNALIGSDITFESLNHSLANLTAIDLKASGTEQASLVFDAGTAFSGDLTLSGDHLSVRGSELNGVQVQQGVTRLDLQANTKQLIINTDQRLQITGTSQVGQIQVTSPNARVQMDERIVPAGVTLPTGVTDREIIFGNANSSAIPTIGGSSITPSNNINTNKDDKDKKSNHAPVVTHPLSDRSVTLGDDETMIELDGLFQDEDGDELTYAAVSSDVYVADASIRHSRLVVHPNAIGQTRIAVTAQDAKSKAAETSFTYTVSAATYEEQPNHNPLVLTTPNDLNLLAGALSDPILLANLFSDPDGDSLRYTYTIDDTSIVSALQTGNELVLSAQNAGTATVTINASDHRGGSTYVQFHVQVQPVIQLNRKPIIIRQMDNVTLTATPDVYSIKLSELFSDPDGDPLVYDALLTMPYMQSTLVGDKLDLMPLQAGELNVILRAIDSHGAYASQMFTIKLTVPTFNHAPYIKKTLAPFSIGLLDQPYTVDLATLFGDNDNDVLTYTATSSDTNVMQTSLNGSILTATPVGAGSTTLNLKVNDGQGGTNAQNVNVSVVKNGPFISEMVWKDSNNQAIELYNPTNASLRYSDLYLKISDSNSTIDQMFILNDSQAVVQTKATLVIQENNGLDLMSQGESYYGDLGLGNTSGPVTVKLYYKNQLMDIATFSTDQTLRRDQRTVGNPISFNSSEWMITSGADDSNLGVYGMAKP</sequence>
<dbReference type="Proteomes" id="UP001597233">
    <property type="component" value="Unassembled WGS sequence"/>
</dbReference>
<dbReference type="PROSITE" id="PS51272">
    <property type="entry name" value="SLH"/>
    <property type="match status" value="2"/>
</dbReference>
<feature type="compositionally biased region" description="Low complexity" evidence="1">
    <location>
        <begin position="407"/>
        <end position="420"/>
    </location>
</feature>
<dbReference type="PANTHER" id="PTHR43308">
    <property type="entry name" value="OUTER MEMBRANE PROTEIN ALPHA-RELATED"/>
    <property type="match status" value="1"/>
</dbReference>
<dbReference type="Pfam" id="PF00395">
    <property type="entry name" value="SLH"/>
    <property type="match status" value="2"/>
</dbReference>
<dbReference type="InterPro" id="IPR051465">
    <property type="entry name" value="Cell_Envelope_Struct_Comp"/>
</dbReference>
<evidence type="ECO:0000259" key="2">
    <source>
        <dbReference type="PROSITE" id="PS51272"/>
    </source>
</evidence>
<dbReference type="InterPro" id="IPR013783">
    <property type="entry name" value="Ig-like_fold"/>
</dbReference>
<feature type="domain" description="SLH" evidence="2">
    <location>
        <begin position="49"/>
        <end position="107"/>
    </location>
</feature>
<dbReference type="PANTHER" id="PTHR43308:SF5">
    <property type="entry name" value="S-LAYER PROTEIN _ PEPTIDOGLYCAN ENDO-BETA-N-ACETYLGLUCOSAMINIDASE"/>
    <property type="match status" value="1"/>
</dbReference>
<protein>
    <submittedName>
        <fullName evidence="3">S-layer homology domain-containing protein</fullName>
    </submittedName>
</protein>
<dbReference type="EMBL" id="JBHUEH010000010">
    <property type="protein sequence ID" value="MFD1884818.1"/>
    <property type="molecule type" value="Genomic_DNA"/>
</dbReference>
<evidence type="ECO:0000256" key="1">
    <source>
        <dbReference type="SAM" id="MobiDB-lite"/>
    </source>
</evidence>
<keyword evidence="4" id="KW-1185">Reference proteome</keyword>
<evidence type="ECO:0000313" key="3">
    <source>
        <dbReference type="EMBL" id="MFD1884818.1"/>
    </source>
</evidence>
<feature type="region of interest" description="Disordered" evidence="1">
    <location>
        <begin position="407"/>
        <end position="435"/>
    </location>
</feature>
<reference evidence="4" key="1">
    <citation type="journal article" date="2019" name="Int. J. Syst. Evol. Microbiol.">
        <title>The Global Catalogue of Microorganisms (GCM) 10K type strain sequencing project: providing services to taxonomists for standard genome sequencing and annotation.</title>
        <authorList>
            <consortium name="The Broad Institute Genomics Platform"/>
            <consortium name="The Broad Institute Genome Sequencing Center for Infectious Disease"/>
            <person name="Wu L."/>
            <person name="Ma J."/>
        </authorList>
    </citation>
    <scope>NUCLEOTIDE SEQUENCE [LARGE SCALE GENOMIC DNA]</scope>
    <source>
        <strain evidence="4">CCUG 54950</strain>
    </source>
</reference>
<comment type="caution">
    <text evidence="3">The sequence shown here is derived from an EMBL/GenBank/DDBJ whole genome shotgun (WGS) entry which is preliminary data.</text>
</comment>
<dbReference type="Pfam" id="PF17963">
    <property type="entry name" value="Big_9"/>
    <property type="match status" value="1"/>
</dbReference>
<organism evidence="3 4">
    <name type="scientific">Paenibacillus wenxiniae</name>
    <dbReference type="NCBI Taxonomy" id="1636843"/>
    <lineage>
        <taxon>Bacteria</taxon>
        <taxon>Bacillati</taxon>
        <taxon>Bacillota</taxon>
        <taxon>Bacilli</taxon>
        <taxon>Bacillales</taxon>
        <taxon>Paenibacillaceae</taxon>
        <taxon>Paenibacillus</taxon>
    </lineage>
</organism>
<dbReference type="Gene3D" id="2.60.40.10">
    <property type="entry name" value="Immunoglobulins"/>
    <property type="match status" value="3"/>
</dbReference>
<evidence type="ECO:0000313" key="4">
    <source>
        <dbReference type="Proteomes" id="UP001597233"/>
    </source>
</evidence>
<proteinExistence type="predicted"/>
<dbReference type="RefSeq" id="WP_347324461.1">
    <property type="nucleotide sequence ID" value="NZ_JBCGUH010000003.1"/>
</dbReference>
<accession>A0ABW4RF51</accession>